<dbReference type="PANTHER" id="PTHR30055">
    <property type="entry name" value="HTH-TYPE TRANSCRIPTIONAL REGULATOR RUTR"/>
    <property type="match status" value="1"/>
</dbReference>
<dbReference type="SUPFAM" id="SSF48498">
    <property type="entry name" value="Tetracyclin repressor-like, C-terminal domain"/>
    <property type="match status" value="1"/>
</dbReference>
<dbReference type="InterPro" id="IPR009057">
    <property type="entry name" value="Homeodomain-like_sf"/>
</dbReference>
<dbReference type="InterPro" id="IPR036271">
    <property type="entry name" value="Tet_transcr_reg_TetR-rel_C_sf"/>
</dbReference>
<evidence type="ECO:0000259" key="3">
    <source>
        <dbReference type="PROSITE" id="PS50977"/>
    </source>
</evidence>
<feature type="DNA-binding region" description="H-T-H motif" evidence="2">
    <location>
        <begin position="44"/>
        <end position="63"/>
    </location>
</feature>
<dbReference type="PROSITE" id="PS50977">
    <property type="entry name" value="HTH_TETR_2"/>
    <property type="match status" value="1"/>
</dbReference>
<dbReference type="EMBL" id="JBHSMH010000090">
    <property type="protein sequence ID" value="MFC5471089.1"/>
    <property type="molecule type" value="Genomic_DNA"/>
</dbReference>
<dbReference type="Gene3D" id="1.10.357.10">
    <property type="entry name" value="Tetracycline Repressor, domain 2"/>
    <property type="match status" value="1"/>
</dbReference>
<reference evidence="5" key="1">
    <citation type="journal article" date="2019" name="Int. J. Syst. Evol. Microbiol.">
        <title>The Global Catalogue of Microorganisms (GCM) 10K type strain sequencing project: providing services to taxonomists for standard genome sequencing and annotation.</title>
        <authorList>
            <consortium name="The Broad Institute Genomics Platform"/>
            <consortium name="The Broad Institute Genome Sequencing Center for Infectious Disease"/>
            <person name="Wu L."/>
            <person name="Ma J."/>
        </authorList>
    </citation>
    <scope>NUCLEOTIDE SEQUENCE [LARGE SCALE GENOMIC DNA]</scope>
    <source>
        <strain evidence="5">CCUG 57113</strain>
    </source>
</reference>
<name>A0ABW0LYZ8_9BACL</name>
<evidence type="ECO:0000313" key="4">
    <source>
        <dbReference type="EMBL" id="MFC5471089.1"/>
    </source>
</evidence>
<accession>A0ABW0LYZ8</accession>
<dbReference type="InterPro" id="IPR001647">
    <property type="entry name" value="HTH_TetR"/>
</dbReference>
<protein>
    <submittedName>
        <fullName evidence="4">TetR/AcrR family transcriptional regulator</fullName>
    </submittedName>
</protein>
<dbReference type="PANTHER" id="PTHR30055:SF222">
    <property type="entry name" value="REGULATORY PROTEIN"/>
    <property type="match status" value="1"/>
</dbReference>
<evidence type="ECO:0000256" key="1">
    <source>
        <dbReference type="ARBA" id="ARBA00023125"/>
    </source>
</evidence>
<proteinExistence type="predicted"/>
<organism evidence="4 5">
    <name type="scientific">Cohnella suwonensis</name>
    <dbReference type="NCBI Taxonomy" id="696072"/>
    <lineage>
        <taxon>Bacteria</taxon>
        <taxon>Bacillati</taxon>
        <taxon>Bacillota</taxon>
        <taxon>Bacilli</taxon>
        <taxon>Bacillales</taxon>
        <taxon>Paenibacillaceae</taxon>
        <taxon>Cohnella</taxon>
    </lineage>
</organism>
<keyword evidence="1 2" id="KW-0238">DNA-binding</keyword>
<dbReference type="InterPro" id="IPR050109">
    <property type="entry name" value="HTH-type_TetR-like_transc_reg"/>
</dbReference>
<feature type="domain" description="HTH tetR-type" evidence="3">
    <location>
        <begin position="21"/>
        <end position="81"/>
    </location>
</feature>
<dbReference type="SUPFAM" id="SSF46689">
    <property type="entry name" value="Homeodomain-like"/>
    <property type="match status" value="1"/>
</dbReference>
<evidence type="ECO:0000313" key="5">
    <source>
        <dbReference type="Proteomes" id="UP001596105"/>
    </source>
</evidence>
<dbReference type="PRINTS" id="PR00455">
    <property type="entry name" value="HTHTETR"/>
</dbReference>
<keyword evidence="5" id="KW-1185">Reference proteome</keyword>
<comment type="caution">
    <text evidence="4">The sequence shown here is derived from an EMBL/GenBank/DDBJ whole genome shotgun (WGS) entry which is preliminary data.</text>
</comment>
<dbReference type="Gene3D" id="1.10.10.60">
    <property type="entry name" value="Homeodomain-like"/>
    <property type="match status" value="1"/>
</dbReference>
<dbReference type="Proteomes" id="UP001596105">
    <property type="component" value="Unassembled WGS sequence"/>
</dbReference>
<gene>
    <name evidence="4" type="ORF">ACFPPD_20575</name>
</gene>
<evidence type="ECO:0000256" key="2">
    <source>
        <dbReference type="PROSITE-ProRule" id="PRU00335"/>
    </source>
</evidence>
<sequence length="222" mass="24602">MSSNNLLDKIIQQSKLSKKETAKQQRIVETAIALFAERGYAHTSTSEIAKHSGVAEGTIFRHYGTKENLLLSVIVPFLKESMPSLAEEISEQVDPRGFGSFGEFVRALIRNRFEFLMANREIFRVVAKEMLYRDELRAELFPHVGGAIFGFLGRALAHFKERGELADIPPPELAKLMLTTIAGSFVARIVLAPEPPGEEAEADLERLARFVLEGCASGRAAL</sequence>
<dbReference type="Pfam" id="PF00440">
    <property type="entry name" value="TetR_N"/>
    <property type="match status" value="1"/>
</dbReference>
<dbReference type="RefSeq" id="WP_209746031.1">
    <property type="nucleotide sequence ID" value="NZ_JBHSMH010000090.1"/>
</dbReference>